<accession>A0ABM1DRC9</accession>
<dbReference type="RefSeq" id="XP_014662500.1">
    <property type="nucleotide sequence ID" value="XM_014807014.1"/>
</dbReference>
<protein>
    <submittedName>
        <fullName evidence="2">Uncharacterized protein LOC106805434 isoform X1</fullName>
    </submittedName>
</protein>
<evidence type="ECO:0000313" key="2">
    <source>
        <dbReference type="RefSeq" id="XP_014662500.1"/>
    </source>
</evidence>
<dbReference type="GeneID" id="106805434"/>
<evidence type="ECO:0000313" key="1">
    <source>
        <dbReference type="Proteomes" id="UP000695022"/>
    </source>
</evidence>
<reference evidence="2" key="1">
    <citation type="submission" date="2025-08" db="UniProtKB">
        <authorList>
            <consortium name="RefSeq"/>
        </authorList>
    </citation>
    <scope>IDENTIFICATION</scope>
</reference>
<sequence>MANVYTRQFRRPRTTTLRDFGAKPSPPTTEMTTLRVLSPTRRCNPQPMGLVYQSPYNREGKTFEIWHPDFSKIYRRFPSMLKHLDMTNFTSGPAHQFLKRNVGGNPEVLYSSECTYRDNFRNPASLPQIGKPIGCTRFGHRPGGGPTRGIVPSALPDIATTTRAVQPCKNGH</sequence>
<dbReference type="Proteomes" id="UP000695022">
    <property type="component" value="Unplaced"/>
</dbReference>
<name>A0ABM1DRC9_PRICU</name>
<keyword evidence="1" id="KW-1185">Reference proteome</keyword>
<organism evidence="1 2">
    <name type="scientific">Priapulus caudatus</name>
    <name type="common">Priapulid worm</name>
    <dbReference type="NCBI Taxonomy" id="37621"/>
    <lineage>
        <taxon>Eukaryota</taxon>
        <taxon>Metazoa</taxon>
        <taxon>Ecdysozoa</taxon>
        <taxon>Scalidophora</taxon>
        <taxon>Priapulida</taxon>
        <taxon>Priapulimorpha</taxon>
        <taxon>Priapulimorphida</taxon>
        <taxon>Priapulidae</taxon>
        <taxon>Priapulus</taxon>
    </lineage>
</organism>
<proteinExistence type="predicted"/>
<gene>
    <name evidence="2" type="primary">LOC106805434</name>
</gene>